<dbReference type="RefSeq" id="XP_028869117.1">
    <property type="nucleotide sequence ID" value="XM_029013284.1"/>
</dbReference>
<organism evidence="1 2">
    <name type="scientific">Babesia ovata</name>
    <dbReference type="NCBI Taxonomy" id="189622"/>
    <lineage>
        <taxon>Eukaryota</taxon>
        <taxon>Sar</taxon>
        <taxon>Alveolata</taxon>
        <taxon>Apicomplexa</taxon>
        <taxon>Aconoidasida</taxon>
        <taxon>Piroplasmida</taxon>
        <taxon>Babesiidae</taxon>
        <taxon>Babesia</taxon>
    </lineage>
</organism>
<evidence type="ECO:0000313" key="1">
    <source>
        <dbReference type="EMBL" id="GBE62874.1"/>
    </source>
</evidence>
<proteinExistence type="predicted"/>
<dbReference type="Proteomes" id="UP000236319">
    <property type="component" value="Unassembled WGS sequence"/>
</dbReference>
<keyword evidence="2" id="KW-1185">Reference proteome</keyword>
<evidence type="ECO:0000313" key="2">
    <source>
        <dbReference type="Proteomes" id="UP000236319"/>
    </source>
</evidence>
<gene>
    <name evidence="1" type="ORF">BOVATA_043670</name>
</gene>
<dbReference type="GeneID" id="39876644"/>
<protein>
    <submittedName>
        <fullName evidence="1">Transglycosylase, putative</fullName>
    </submittedName>
</protein>
<dbReference type="EMBL" id="BDSA01000007">
    <property type="protein sequence ID" value="GBE62874.1"/>
    <property type="molecule type" value="Genomic_DNA"/>
</dbReference>
<dbReference type="VEuPathDB" id="PiroplasmaDB:BOVATA_043670"/>
<comment type="caution">
    <text evidence="1">The sequence shown here is derived from an EMBL/GenBank/DDBJ whole genome shotgun (WGS) entry which is preliminary data.</text>
</comment>
<accession>A0A2H6KIP9</accession>
<reference evidence="1 2" key="1">
    <citation type="journal article" date="2017" name="BMC Genomics">
        <title>Whole-genome assembly of Babesia ovata and comparative genomics between closely related pathogens.</title>
        <authorList>
            <person name="Yamagishi J."/>
            <person name="Asada M."/>
            <person name="Hakimi H."/>
            <person name="Tanaka T.Q."/>
            <person name="Sugimoto C."/>
            <person name="Kawazu S."/>
        </authorList>
    </citation>
    <scope>NUCLEOTIDE SEQUENCE [LARGE SCALE GENOMIC DNA]</scope>
    <source>
        <strain evidence="1 2">Miyake</strain>
    </source>
</reference>
<name>A0A2H6KIP9_9APIC</name>
<sequence>MFTGAEDCTDVQCHAPLPEARVADGVLEGRLTVLAAATPVTYELVVKANRSSGVRGGRVRRQFRKLHSLVRGEEAPPQKAPRTSMMALPGHAREASLVMLERPIGVLHGRPGDVVSQAGHETQVSLGDRSCGKKPCSPSSRNDWSGDLTPHLGCWSHLYIFGHVFGCTVGHTFGWHTAWCCTSMTILRRPGRTSSRAIRRAGRCRCTGGRGNRAAGGGV</sequence>
<dbReference type="AlphaFoldDB" id="A0A2H6KIP9"/>